<dbReference type="EMBL" id="KQ085884">
    <property type="protein sequence ID" value="KLO19855.1"/>
    <property type="molecule type" value="Genomic_DNA"/>
</dbReference>
<accession>A0A0H2S6D3</accession>
<dbReference type="GO" id="GO:0007165">
    <property type="term" value="P:signal transduction"/>
    <property type="evidence" value="ECO:0007669"/>
    <property type="project" value="TreeGrafter"/>
</dbReference>
<dbReference type="Pfam" id="PF00069">
    <property type="entry name" value="Pkinase"/>
    <property type="match status" value="1"/>
</dbReference>
<dbReference type="GO" id="GO:0005524">
    <property type="term" value="F:ATP binding"/>
    <property type="evidence" value="ECO:0007669"/>
    <property type="project" value="InterPro"/>
</dbReference>
<keyword evidence="2" id="KW-0418">Kinase</keyword>
<dbReference type="InterPro" id="IPR000719">
    <property type="entry name" value="Prot_kinase_dom"/>
</dbReference>
<reference evidence="2 3" key="1">
    <citation type="submission" date="2015-04" db="EMBL/GenBank/DDBJ databases">
        <title>Complete genome sequence of Schizopora paradoxa KUC8140, a cosmopolitan wood degrader in East Asia.</title>
        <authorList>
            <consortium name="DOE Joint Genome Institute"/>
            <person name="Min B."/>
            <person name="Park H."/>
            <person name="Jang Y."/>
            <person name="Kim J.-J."/>
            <person name="Kim K.H."/>
            <person name="Pangilinan J."/>
            <person name="Lipzen A."/>
            <person name="Riley R."/>
            <person name="Grigoriev I.V."/>
            <person name="Spatafora J.W."/>
            <person name="Choi I.-G."/>
        </authorList>
    </citation>
    <scope>NUCLEOTIDE SEQUENCE [LARGE SCALE GENOMIC DNA]</scope>
    <source>
        <strain evidence="2 3">KUC8140</strain>
    </source>
</reference>
<dbReference type="PANTHER" id="PTHR23257">
    <property type="entry name" value="SERINE-THREONINE PROTEIN KINASE"/>
    <property type="match status" value="1"/>
</dbReference>
<dbReference type="SMART" id="SM00220">
    <property type="entry name" value="S_TKc"/>
    <property type="match status" value="1"/>
</dbReference>
<protein>
    <submittedName>
        <fullName evidence="2">Kinase-like protein</fullName>
    </submittedName>
</protein>
<dbReference type="AlphaFoldDB" id="A0A0H2S6D3"/>
<dbReference type="GO" id="GO:0005737">
    <property type="term" value="C:cytoplasm"/>
    <property type="evidence" value="ECO:0007669"/>
    <property type="project" value="TreeGrafter"/>
</dbReference>
<dbReference type="InParanoid" id="A0A0H2S6D3"/>
<dbReference type="PRINTS" id="PR00109">
    <property type="entry name" value="TYRKINASE"/>
</dbReference>
<keyword evidence="2" id="KW-0808">Transferase</keyword>
<dbReference type="GO" id="GO:0004672">
    <property type="term" value="F:protein kinase activity"/>
    <property type="evidence" value="ECO:0007669"/>
    <property type="project" value="InterPro"/>
</dbReference>
<organism evidence="2 3">
    <name type="scientific">Schizopora paradoxa</name>
    <dbReference type="NCBI Taxonomy" id="27342"/>
    <lineage>
        <taxon>Eukaryota</taxon>
        <taxon>Fungi</taxon>
        <taxon>Dikarya</taxon>
        <taxon>Basidiomycota</taxon>
        <taxon>Agaricomycotina</taxon>
        <taxon>Agaricomycetes</taxon>
        <taxon>Hymenochaetales</taxon>
        <taxon>Schizoporaceae</taxon>
        <taxon>Schizopora</taxon>
    </lineage>
</organism>
<keyword evidence="3" id="KW-1185">Reference proteome</keyword>
<dbReference type="InterPro" id="IPR001245">
    <property type="entry name" value="Ser-Thr/Tyr_kinase_cat_dom"/>
</dbReference>
<evidence type="ECO:0000259" key="1">
    <source>
        <dbReference type="PROSITE" id="PS50011"/>
    </source>
</evidence>
<dbReference type="STRING" id="27342.A0A0H2S6D3"/>
<dbReference type="InterPro" id="IPR008271">
    <property type="entry name" value="Ser/Thr_kinase_AS"/>
</dbReference>
<gene>
    <name evidence="2" type="ORF">SCHPADRAFT_898427</name>
</gene>
<proteinExistence type="predicted"/>
<dbReference type="InterPro" id="IPR011009">
    <property type="entry name" value="Kinase-like_dom_sf"/>
</dbReference>
<dbReference type="PROSITE" id="PS00108">
    <property type="entry name" value="PROTEIN_KINASE_ST"/>
    <property type="match status" value="1"/>
</dbReference>
<evidence type="ECO:0000313" key="3">
    <source>
        <dbReference type="Proteomes" id="UP000053477"/>
    </source>
</evidence>
<dbReference type="PANTHER" id="PTHR23257:SF958">
    <property type="entry name" value="SERINE_THREONINE-PROTEIN KINASE WNK4"/>
    <property type="match status" value="1"/>
</dbReference>
<name>A0A0H2S6D3_9AGAM</name>
<dbReference type="SUPFAM" id="SSF56112">
    <property type="entry name" value="Protein kinase-like (PK-like)"/>
    <property type="match status" value="1"/>
</dbReference>
<evidence type="ECO:0000313" key="2">
    <source>
        <dbReference type="EMBL" id="KLO19855.1"/>
    </source>
</evidence>
<dbReference type="InterPro" id="IPR050167">
    <property type="entry name" value="Ser_Thr_protein_kinase"/>
</dbReference>
<dbReference type="PROSITE" id="PS50011">
    <property type="entry name" value="PROTEIN_KINASE_DOM"/>
    <property type="match status" value="1"/>
</dbReference>
<sequence length="549" mass="61797">MTRIRASRLGTRSRRISSVSRHGRPFGHNTVKSMGRRLLRPQKILDDLEWILFEKSHLNVGQYITNKQEHPSVLGASCDVFSAWSVKHNTQVAVKRIRAFMLEDKKLTKRLAREIRIWASLEHKNVLPFLGFFTEGDKKIPSLVSKWMMNGPLHKYMLTFPRCSSKTCELVRSQFVRNLIYVLDLTPSKLRGIANGLEYLHAKEIVHADLKSNNILIDSDGTPVLADFGLSITFNVSLMTTTGSVTGSTRWMAPELLLTSKHTKMSDVWAFGMVTYELLSWEIPYFEKERNPMVTLDIFRGDIPTKPDIAGCDDDHMFDVIWKLCTMCWGNPTNRPSLWTIKRHLNVLDAPEEDLNLTFPPLESLEYSEVLLRSSIRSDPNSFGVLASTRSLEPDSHSSLLTNYTLGYPYIMSTAFNQWTTGDSNIFTTGADVGTSFATSSPGQSGNSTESRLASDIFTPPSTYGVAAFGDGSSIVMEPIDHPDISSQSRVHPAYLDYRTEQRHWSPMSIYDVSPTPSIQSGTWSPMSIFTVSPHEPLDSMPISWAPIC</sequence>
<dbReference type="Proteomes" id="UP000053477">
    <property type="component" value="Unassembled WGS sequence"/>
</dbReference>
<feature type="domain" description="Protein kinase" evidence="1">
    <location>
        <begin position="66"/>
        <end position="347"/>
    </location>
</feature>
<dbReference type="Gene3D" id="1.10.510.10">
    <property type="entry name" value="Transferase(Phosphotransferase) domain 1"/>
    <property type="match status" value="1"/>
</dbReference>
<dbReference type="OrthoDB" id="68483at2759"/>